<dbReference type="Gene3D" id="3.40.50.300">
    <property type="entry name" value="P-loop containing nucleotide triphosphate hydrolases"/>
    <property type="match status" value="1"/>
</dbReference>
<name>A0A645J4L9_9ZZZZ</name>
<dbReference type="EMBL" id="VSSQ01122626">
    <property type="protein sequence ID" value="MPN54423.1"/>
    <property type="molecule type" value="Genomic_DNA"/>
</dbReference>
<organism evidence="1">
    <name type="scientific">bioreactor metagenome</name>
    <dbReference type="NCBI Taxonomy" id="1076179"/>
    <lineage>
        <taxon>unclassified sequences</taxon>
        <taxon>metagenomes</taxon>
        <taxon>ecological metagenomes</taxon>
    </lineage>
</organism>
<protein>
    <recommendedName>
        <fullName evidence="2">DNA helicase</fullName>
    </recommendedName>
</protein>
<comment type="caution">
    <text evidence="1">The sequence shown here is derived from an EMBL/GenBank/DDBJ whole genome shotgun (WGS) entry which is preliminary data.</text>
</comment>
<accession>A0A645J4L9</accession>
<dbReference type="AlphaFoldDB" id="A0A645J4L9"/>
<reference evidence="1" key="1">
    <citation type="submission" date="2019-08" db="EMBL/GenBank/DDBJ databases">
        <authorList>
            <person name="Kucharzyk K."/>
            <person name="Murdoch R.W."/>
            <person name="Higgins S."/>
            <person name="Loffler F."/>
        </authorList>
    </citation>
    <scope>NUCLEOTIDE SEQUENCE</scope>
</reference>
<dbReference type="InterPro" id="IPR027417">
    <property type="entry name" value="P-loop_NTPase"/>
</dbReference>
<proteinExistence type="predicted"/>
<dbReference type="SUPFAM" id="SSF52540">
    <property type="entry name" value="P-loop containing nucleoside triphosphate hydrolases"/>
    <property type="match status" value="1"/>
</dbReference>
<sequence length="167" mass="18401">MIDYDVLQKMNDVSGEQPTILFAEKESMQKLADVINHYLRQGYKPDEITVLTMKTDDKSITSGVKRLHGIQFKKEPSETGVLLTTARKFKGLENKVIIITDIDEKCFSDTAIKKVFYVACSRATHHLSLLISGGSDKIASIAAAIPGTGFSGKGKIVLKTKTKPLKI</sequence>
<evidence type="ECO:0008006" key="2">
    <source>
        <dbReference type="Google" id="ProtNLM"/>
    </source>
</evidence>
<gene>
    <name evidence="1" type="ORF">SDC9_202093</name>
</gene>
<evidence type="ECO:0000313" key="1">
    <source>
        <dbReference type="EMBL" id="MPN54423.1"/>
    </source>
</evidence>